<dbReference type="AlphaFoldDB" id="A0A072UCN7"/>
<evidence type="ECO:0000313" key="5">
    <source>
        <dbReference type="Proteomes" id="UP000002051"/>
    </source>
</evidence>
<dbReference type="GO" id="GO:0004843">
    <property type="term" value="F:cysteine-type deubiquitinase activity"/>
    <property type="evidence" value="ECO:0000318"/>
    <property type="project" value="GO_Central"/>
</dbReference>
<feature type="domain" description="OTU" evidence="2">
    <location>
        <begin position="583"/>
        <end position="701"/>
    </location>
</feature>
<sequence length="701" mass="80313">MVENVAEDGVEAKPGKNKASGEASGIGVGSDEGKPTNDVKFKVKIPFQVEAHIVHNQAKLIPTSRWKDREELLGWVCRQAGRTGFTISIDKYSTIVPYMTMQCERSGEYKPLKTRKKPKLEGTSSRKCNCLFRLKCFFEKKKQEWWIAMLCGVHNDDLAPNLSGHLLAGRLRGEEKQRVINMTKSLAKPRNILTDLKEKNKESVTLIKQVYNARTRWRKGQREDKTELQYLITELEKHRYVYFTRANSEETTLEDLFFAQPKSIDMLNILPPFWSWTPPTKPIPIECLYLDPALMKVVAEVLPKMDHVLCYFHIGKNVKSRCITNCRVNPKPKKGKGKVVDKDAKEADDDKHCELVKKIMRAWRDVVNSPTDDSFAIAWLTFKDEVCRPFPLFVKYVEETVFPLKKHFVRAWTNKYLHLGCRSTNIVESAYAQLNRNLRSSVGDLASCWDEIDKMLKNQFGDLGLLKKIVLCANGNVRVALCLLSVIGEEVDANFSVTEEWDAVQKRIKRAPYKMKLFIKYKLRELGFPEETMLKPPPRKLATKGAPKRVKSTPKTRSTGRIPYRWETIDVQNPDSQCSHAKSNVPKTKGDGNCDFRVVARHMGLNEDNHVLVRHALINELKNHKSDYFPFYATERRYKEIFDGLHPPTSKNGDAPSEKWLTTPDMGHIIASCYNRPVVLLTLSKMGGAYETYFPNRSAPP</sequence>
<organism evidence="3 5">
    <name type="scientific">Medicago truncatula</name>
    <name type="common">Barrel medic</name>
    <name type="synonym">Medicago tribuloides</name>
    <dbReference type="NCBI Taxonomy" id="3880"/>
    <lineage>
        <taxon>Eukaryota</taxon>
        <taxon>Viridiplantae</taxon>
        <taxon>Streptophyta</taxon>
        <taxon>Embryophyta</taxon>
        <taxon>Tracheophyta</taxon>
        <taxon>Spermatophyta</taxon>
        <taxon>Magnoliopsida</taxon>
        <taxon>eudicotyledons</taxon>
        <taxon>Gunneridae</taxon>
        <taxon>Pentapetalae</taxon>
        <taxon>rosids</taxon>
        <taxon>fabids</taxon>
        <taxon>Fabales</taxon>
        <taxon>Fabaceae</taxon>
        <taxon>Papilionoideae</taxon>
        <taxon>50 kb inversion clade</taxon>
        <taxon>NPAAA clade</taxon>
        <taxon>Hologalegina</taxon>
        <taxon>IRL clade</taxon>
        <taxon>Trifolieae</taxon>
        <taxon>Medicago</taxon>
    </lineage>
</organism>
<dbReference type="PANTHER" id="PTHR31569:SF4">
    <property type="entry name" value="SWIM-TYPE DOMAIN-CONTAINING PROTEIN"/>
    <property type="match status" value="1"/>
</dbReference>
<dbReference type="Gene3D" id="3.90.70.80">
    <property type="match status" value="1"/>
</dbReference>
<accession>A0A072UCN7</accession>
<feature type="region of interest" description="Disordered" evidence="1">
    <location>
        <begin position="534"/>
        <end position="558"/>
    </location>
</feature>
<keyword evidence="3" id="KW-0645">Protease</keyword>
<dbReference type="InterPro" id="IPR003323">
    <property type="entry name" value="OTU_dom"/>
</dbReference>
<proteinExistence type="predicted"/>
<evidence type="ECO:0000313" key="4">
    <source>
        <dbReference type="EnsemblPlants" id="KEH27347"/>
    </source>
</evidence>
<gene>
    <name evidence="3" type="ordered locus">MTR_5g006100</name>
</gene>
<keyword evidence="3" id="KW-0378">Hydrolase</keyword>
<dbReference type="EMBL" id="CM001221">
    <property type="protein sequence ID" value="KEH27347.1"/>
    <property type="molecule type" value="Genomic_DNA"/>
</dbReference>
<feature type="compositionally biased region" description="Basic residues" evidence="1">
    <location>
        <begin position="537"/>
        <end position="554"/>
    </location>
</feature>
<evidence type="ECO:0000256" key="1">
    <source>
        <dbReference type="SAM" id="MobiDB-lite"/>
    </source>
</evidence>
<dbReference type="PANTHER" id="PTHR31569">
    <property type="entry name" value="SWIM-TYPE DOMAIN-CONTAINING PROTEIN"/>
    <property type="match status" value="1"/>
</dbReference>
<reference evidence="3 5" key="1">
    <citation type="journal article" date="2011" name="Nature">
        <title>The Medicago genome provides insight into the evolution of rhizobial symbioses.</title>
        <authorList>
            <person name="Young N.D."/>
            <person name="Debelle F."/>
            <person name="Oldroyd G.E."/>
            <person name="Geurts R."/>
            <person name="Cannon S.B."/>
            <person name="Udvardi M.K."/>
            <person name="Benedito V.A."/>
            <person name="Mayer K.F."/>
            <person name="Gouzy J."/>
            <person name="Schoof H."/>
            <person name="Van de Peer Y."/>
            <person name="Proost S."/>
            <person name="Cook D.R."/>
            <person name="Meyers B.C."/>
            <person name="Spannagl M."/>
            <person name="Cheung F."/>
            <person name="De Mita S."/>
            <person name="Krishnakumar V."/>
            <person name="Gundlach H."/>
            <person name="Zhou S."/>
            <person name="Mudge J."/>
            <person name="Bharti A.K."/>
            <person name="Murray J.D."/>
            <person name="Naoumkina M.A."/>
            <person name="Rosen B."/>
            <person name="Silverstein K.A."/>
            <person name="Tang H."/>
            <person name="Rombauts S."/>
            <person name="Zhao P.X."/>
            <person name="Zhou P."/>
            <person name="Barbe V."/>
            <person name="Bardou P."/>
            <person name="Bechner M."/>
            <person name="Bellec A."/>
            <person name="Berger A."/>
            <person name="Berges H."/>
            <person name="Bidwell S."/>
            <person name="Bisseling T."/>
            <person name="Choisne N."/>
            <person name="Couloux A."/>
            <person name="Denny R."/>
            <person name="Deshpande S."/>
            <person name="Dai X."/>
            <person name="Doyle J.J."/>
            <person name="Dudez A.M."/>
            <person name="Farmer A.D."/>
            <person name="Fouteau S."/>
            <person name="Franken C."/>
            <person name="Gibelin C."/>
            <person name="Gish J."/>
            <person name="Goldstein S."/>
            <person name="Gonzalez A.J."/>
            <person name="Green P.J."/>
            <person name="Hallab A."/>
            <person name="Hartog M."/>
            <person name="Hua A."/>
            <person name="Humphray S.J."/>
            <person name="Jeong D.H."/>
            <person name="Jing Y."/>
            <person name="Jocker A."/>
            <person name="Kenton S.M."/>
            <person name="Kim D.J."/>
            <person name="Klee K."/>
            <person name="Lai H."/>
            <person name="Lang C."/>
            <person name="Lin S."/>
            <person name="Macmil S.L."/>
            <person name="Magdelenat G."/>
            <person name="Matthews L."/>
            <person name="McCorrison J."/>
            <person name="Monaghan E.L."/>
            <person name="Mun J.H."/>
            <person name="Najar F.Z."/>
            <person name="Nicholson C."/>
            <person name="Noirot C."/>
            <person name="O'Bleness M."/>
            <person name="Paule C.R."/>
            <person name="Poulain J."/>
            <person name="Prion F."/>
            <person name="Qin B."/>
            <person name="Qu C."/>
            <person name="Retzel E.F."/>
            <person name="Riddle C."/>
            <person name="Sallet E."/>
            <person name="Samain S."/>
            <person name="Samson N."/>
            <person name="Sanders I."/>
            <person name="Saurat O."/>
            <person name="Scarpelli C."/>
            <person name="Schiex T."/>
            <person name="Segurens B."/>
            <person name="Severin A.J."/>
            <person name="Sherrier D.J."/>
            <person name="Shi R."/>
            <person name="Sims S."/>
            <person name="Singer S.R."/>
            <person name="Sinharoy S."/>
            <person name="Sterck L."/>
            <person name="Viollet A."/>
            <person name="Wang B.B."/>
            <person name="Wang K."/>
            <person name="Wang M."/>
            <person name="Wang X."/>
            <person name="Warfsmann J."/>
            <person name="Weissenbach J."/>
            <person name="White D.D."/>
            <person name="White J.D."/>
            <person name="Wiley G.B."/>
            <person name="Wincker P."/>
            <person name="Xing Y."/>
            <person name="Yang L."/>
            <person name="Yao Z."/>
            <person name="Ying F."/>
            <person name="Zhai J."/>
            <person name="Zhou L."/>
            <person name="Zuber A."/>
            <person name="Denarie J."/>
            <person name="Dixon R.A."/>
            <person name="May G.D."/>
            <person name="Schwartz D.C."/>
            <person name="Rogers J."/>
            <person name="Quetier F."/>
            <person name="Town C.D."/>
            <person name="Roe B.A."/>
        </authorList>
    </citation>
    <scope>NUCLEOTIDE SEQUENCE [LARGE SCALE GENOMIC DNA]</scope>
    <source>
        <strain evidence="3">A17</strain>
        <strain evidence="4 5">cv. Jemalong A17</strain>
    </source>
</reference>
<name>A0A072UCN7_MEDTR</name>
<evidence type="ECO:0000259" key="2">
    <source>
        <dbReference type="PROSITE" id="PS50802"/>
    </source>
</evidence>
<keyword evidence="5" id="KW-1185">Reference proteome</keyword>
<protein>
    <submittedName>
        <fullName evidence="3">OTU-like cysteine protease</fullName>
    </submittedName>
</protein>
<dbReference type="EnsemblPlants" id="KEH27347">
    <property type="protein sequence ID" value="KEH27347"/>
    <property type="gene ID" value="MTR_5g006100"/>
</dbReference>
<dbReference type="CDD" id="cd22744">
    <property type="entry name" value="OTU"/>
    <property type="match status" value="1"/>
</dbReference>
<dbReference type="GO" id="GO:0006508">
    <property type="term" value="P:proteolysis"/>
    <property type="evidence" value="ECO:0007669"/>
    <property type="project" value="UniProtKB-KW"/>
</dbReference>
<dbReference type="Proteomes" id="UP000002051">
    <property type="component" value="Chromosome 5"/>
</dbReference>
<dbReference type="InterPro" id="IPR052579">
    <property type="entry name" value="Zinc_finger_SWIM"/>
</dbReference>
<feature type="region of interest" description="Disordered" evidence="1">
    <location>
        <begin position="1"/>
        <end position="33"/>
    </location>
</feature>
<reference evidence="4" key="3">
    <citation type="submission" date="2015-04" db="UniProtKB">
        <authorList>
            <consortium name="EnsemblPlants"/>
        </authorList>
    </citation>
    <scope>IDENTIFICATION</scope>
    <source>
        <strain evidence="4">cv. Jemalong A17</strain>
    </source>
</reference>
<dbReference type="PROSITE" id="PS50802">
    <property type="entry name" value="OTU"/>
    <property type="match status" value="1"/>
</dbReference>
<evidence type="ECO:0000313" key="3">
    <source>
        <dbReference type="EMBL" id="KEH27347.1"/>
    </source>
</evidence>
<reference evidence="3 5" key="2">
    <citation type="journal article" date="2014" name="BMC Genomics">
        <title>An improved genome release (version Mt4.0) for the model legume Medicago truncatula.</title>
        <authorList>
            <person name="Tang H."/>
            <person name="Krishnakumar V."/>
            <person name="Bidwell S."/>
            <person name="Rosen B."/>
            <person name="Chan A."/>
            <person name="Zhou S."/>
            <person name="Gentzbittel L."/>
            <person name="Childs K.L."/>
            <person name="Yandell M."/>
            <person name="Gundlach H."/>
            <person name="Mayer K.F."/>
            <person name="Schwartz D.C."/>
            <person name="Town C.D."/>
        </authorList>
    </citation>
    <scope>GENOME REANNOTATION</scope>
    <source>
        <strain evidence="3">A17</strain>
        <strain evidence="4 5">cv. Jemalong A17</strain>
    </source>
</reference>
<dbReference type="HOGENOM" id="CLU_013727_5_0_1"/>